<proteinExistence type="predicted"/>
<protein>
    <submittedName>
        <fullName evidence="2">Uncharacterized protein</fullName>
    </submittedName>
</protein>
<accession>A0AC34PUG7</accession>
<name>A0AC34PUG7_9BILA</name>
<evidence type="ECO:0000313" key="1">
    <source>
        <dbReference type="Proteomes" id="UP000887576"/>
    </source>
</evidence>
<sequence length="103" mass="11570">MFCYPGSNPLPTSSGPETPAIMSCDQIQQLFNDVKNETLSYIVSLESLNNIGNSTNIVKSLEYFKSRLTQLSTIISGSETQKAIDNRLFFLNKILEFLNTAKW</sequence>
<dbReference type="WBParaSite" id="JU765_v2.g10076.t1">
    <property type="protein sequence ID" value="JU765_v2.g10076.t1"/>
    <property type="gene ID" value="JU765_v2.g10076"/>
</dbReference>
<reference evidence="2" key="1">
    <citation type="submission" date="2022-11" db="UniProtKB">
        <authorList>
            <consortium name="WormBaseParasite"/>
        </authorList>
    </citation>
    <scope>IDENTIFICATION</scope>
</reference>
<organism evidence="1 2">
    <name type="scientific">Panagrolaimus sp. JU765</name>
    <dbReference type="NCBI Taxonomy" id="591449"/>
    <lineage>
        <taxon>Eukaryota</taxon>
        <taxon>Metazoa</taxon>
        <taxon>Ecdysozoa</taxon>
        <taxon>Nematoda</taxon>
        <taxon>Chromadorea</taxon>
        <taxon>Rhabditida</taxon>
        <taxon>Tylenchina</taxon>
        <taxon>Panagrolaimomorpha</taxon>
        <taxon>Panagrolaimoidea</taxon>
        <taxon>Panagrolaimidae</taxon>
        <taxon>Panagrolaimus</taxon>
    </lineage>
</organism>
<evidence type="ECO:0000313" key="2">
    <source>
        <dbReference type="WBParaSite" id="JU765_v2.g10076.t1"/>
    </source>
</evidence>
<dbReference type="Proteomes" id="UP000887576">
    <property type="component" value="Unplaced"/>
</dbReference>